<feature type="transmembrane region" description="Helical" evidence="1">
    <location>
        <begin position="216"/>
        <end position="236"/>
    </location>
</feature>
<feature type="transmembrane region" description="Helical" evidence="1">
    <location>
        <begin position="36"/>
        <end position="63"/>
    </location>
</feature>
<keyword evidence="1" id="KW-1133">Transmembrane helix</keyword>
<feature type="transmembrane region" description="Helical" evidence="1">
    <location>
        <begin position="328"/>
        <end position="348"/>
    </location>
</feature>
<gene>
    <name evidence="2" type="ORF">CJF39_03620</name>
</gene>
<dbReference type="Proteomes" id="UP000215788">
    <property type="component" value="Unassembled WGS sequence"/>
</dbReference>
<keyword evidence="1" id="KW-0472">Membrane</keyword>
<keyword evidence="1" id="KW-0812">Transmembrane</keyword>
<feature type="transmembrane region" description="Helical" evidence="1">
    <location>
        <begin position="360"/>
        <end position="378"/>
    </location>
</feature>
<feature type="transmembrane region" description="Helical" evidence="1">
    <location>
        <begin position="149"/>
        <end position="169"/>
    </location>
</feature>
<feature type="transmembrane region" description="Helical" evidence="1">
    <location>
        <begin position="120"/>
        <end position="137"/>
    </location>
</feature>
<evidence type="ECO:0000313" key="3">
    <source>
        <dbReference type="Proteomes" id="UP000215788"/>
    </source>
</evidence>
<accession>A0A266NEM2</accession>
<feature type="transmembrane region" description="Helical" evidence="1">
    <location>
        <begin position="12"/>
        <end position="30"/>
    </location>
</feature>
<reference evidence="2 3" key="1">
    <citation type="submission" date="2017-08" db="EMBL/GenBank/DDBJ databases">
        <title>Genomic and metabolic characterisation of spoilage-associated Pseudomonas species.</title>
        <authorList>
            <person name="Stanborough T."/>
            <person name="Fegan N."/>
            <person name="Powell S.M."/>
            <person name="Singh T."/>
            <person name="Tamplin M.L."/>
            <person name="Chandry P.S."/>
        </authorList>
    </citation>
    <scope>NUCLEOTIDE SEQUENCE [LARGE SCALE GENOMIC DNA]</scope>
    <source>
        <strain evidence="2 3">L1802</strain>
    </source>
</reference>
<proteinExistence type="predicted"/>
<comment type="caution">
    <text evidence="2">The sequence shown here is derived from an EMBL/GenBank/DDBJ whole genome shotgun (WGS) entry which is preliminary data.</text>
</comment>
<dbReference type="EMBL" id="NQKI01000003">
    <property type="protein sequence ID" value="OZY60938.1"/>
    <property type="molecule type" value="Genomic_DNA"/>
</dbReference>
<feature type="transmembrane region" description="Helical" evidence="1">
    <location>
        <begin position="293"/>
        <end position="316"/>
    </location>
</feature>
<organism evidence="2 3">
    <name type="scientific">Pseudomonas lundensis</name>
    <dbReference type="NCBI Taxonomy" id="86185"/>
    <lineage>
        <taxon>Bacteria</taxon>
        <taxon>Pseudomonadati</taxon>
        <taxon>Pseudomonadota</taxon>
        <taxon>Gammaproteobacteria</taxon>
        <taxon>Pseudomonadales</taxon>
        <taxon>Pseudomonadaceae</taxon>
        <taxon>Pseudomonas</taxon>
    </lineage>
</organism>
<feature type="transmembrane region" description="Helical" evidence="1">
    <location>
        <begin position="75"/>
        <end position="100"/>
    </location>
</feature>
<evidence type="ECO:0000313" key="2">
    <source>
        <dbReference type="EMBL" id="OZY60938.1"/>
    </source>
</evidence>
<feature type="transmembrane region" description="Helical" evidence="1">
    <location>
        <begin position="175"/>
        <end position="196"/>
    </location>
</feature>
<feature type="transmembrane region" description="Helical" evidence="1">
    <location>
        <begin position="384"/>
        <end position="402"/>
    </location>
</feature>
<protein>
    <submittedName>
        <fullName evidence="2">Uncharacterized protein</fullName>
    </submittedName>
</protein>
<sequence>MRRAFFSLTVSRFTPYCGITFLLAMVAHNQESDLAFVAYVLAVYSVVAVMISMSLAATGNLIAGHVDSPLEKKNLFRGGFSASIVMASLALIISCAIYRLADYLPGARMGADKVAALSSIYIGAIPLLVINTFLHFFHEASGAARRCSMIKAGVTVCACAYLCGVLYVVKGDSFIYWAMGYFLLNETLLLIALLRLSTWREFGFSPLYCKRTMRNVAVLGIPIALGMAGQKLYFFLLNERLAGLMSVLVAQLSVYMSMIGFIMIPVIAYCQAHSLYISRYAEKSSGSYIKGQLGLMVVMVVVLGGLLMAGDTLFFWVGGEVVVFDREAFLSTSALFLTASVLSLSTSHLRGLCDTLAPQLMMNVVMLSVLVPIIYFVNAGSADIHFYLRLQSAGLLAGFILLQLRIRQKHLKILKPNTA</sequence>
<feature type="transmembrane region" description="Helical" evidence="1">
    <location>
        <begin position="248"/>
        <end position="272"/>
    </location>
</feature>
<name>A0A266NEM2_9PSED</name>
<dbReference type="AlphaFoldDB" id="A0A266NEM2"/>
<evidence type="ECO:0000256" key="1">
    <source>
        <dbReference type="SAM" id="Phobius"/>
    </source>
</evidence>